<dbReference type="AlphaFoldDB" id="A0A6L2PF02"/>
<sequence length="456" mass="50552">MASCDWAAGFLCRHPELSIRKAQAISYGRAMCLAQIQVDVFFDAYETLVEQLDLPGKLQSIYNADDSGLQHCFIPNKIIAGRGAKIVQQVTNAEKGVTTTVMACCNAIGNFIPPFVVFKGKRKKSEFSDAMPPGTIVYVSESGYINLELFTLWLQHFQMHRSSGPVILLLDGHCSHVNNEEALSFAEKCNINLLCLPPHTTHFLQPLDRSFFKPLKSAFNQACGTWIRNHPGRGVTKLTFGNLFAEAWGRAATVSTGGKGFRACRIYPVNRPVIPEAAMAPSEVSFREAAPSTSSGNENMTVSTPKRKYTKCEASASSTSASSSTVSFEEISPIPEMERNSSKRRSKYRPVLRASRVSNTSQRAAGRYVTRKQLRAESNRRYGSVGAGTFDKTEPPKQQLEEAQALLEVSLKSKKLSSDYILVAHRQVLKTDSPGEALFKILKTWPHWKDCYMESC</sequence>
<dbReference type="Proteomes" id="UP000502823">
    <property type="component" value="Unassembled WGS sequence"/>
</dbReference>
<dbReference type="GO" id="GO:0005634">
    <property type="term" value="C:nucleus"/>
    <property type="evidence" value="ECO:0007669"/>
    <property type="project" value="TreeGrafter"/>
</dbReference>
<evidence type="ECO:0000313" key="4">
    <source>
        <dbReference type="Proteomes" id="UP000502823"/>
    </source>
</evidence>
<dbReference type="GO" id="GO:0003677">
    <property type="term" value="F:DNA binding"/>
    <property type="evidence" value="ECO:0007669"/>
    <property type="project" value="TreeGrafter"/>
</dbReference>
<feature type="compositionally biased region" description="Polar residues" evidence="1">
    <location>
        <begin position="291"/>
        <end position="304"/>
    </location>
</feature>
<keyword evidence="4" id="KW-1185">Reference proteome</keyword>
<gene>
    <name evidence="3" type="ORF">Cfor_03294</name>
</gene>
<protein>
    <recommendedName>
        <fullName evidence="2">DDE-1 domain-containing protein</fullName>
    </recommendedName>
</protein>
<dbReference type="EMBL" id="BLKM01000173">
    <property type="protein sequence ID" value="GFG29792.1"/>
    <property type="molecule type" value="Genomic_DNA"/>
</dbReference>
<dbReference type="Gene3D" id="3.40.80.10">
    <property type="entry name" value="Peptidoglycan recognition protein-like"/>
    <property type="match status" value="1"/>
</dbReference>
<dbReference type="InterPro" id="IPR004875">
    <property type="entry name" value="DDE_SF_endonuclease_dom"/>
</dbReference>
<dbReference type="PANTHER" id="PTHR19303">
    <property type="entry name" value="TRANSPOSON"/>
    <property type="match status" value="1"/>
</dbReference>
<name>A0A6L2PF02_COPFO</name>
<organism evidence="3 4">
    <name type="scientific">Coptotermes formosanus</name>
    <name type="common">Formosan subterranean termite</name>
    <dbReference type="NCBI Taxonomy" id="36987"/>
    <lineage>
        <taxon>Eukaryota</taxon>
        <taxon>Metazoa</taxon>
        <taxon>Ecdysozoa</taxon>
        <taxon>Arthropoda</taxon>
        <taxon>Hexapoda</taxon>
        <taxon>Insecta</taxon>
        <taxon>Pterygota</taxon>
        <taxon>Neoptera</taxon>
        <taxon>Polyneoptera</taxon>
        <taxon>Dictyoptera</taxon>
        <taxon>Blattodea</taxon>
        <taxon>Blattoidea</taxon>
        <taxon>Termitoidae</taxon>
        <taxon>Rhinotermitidae</taxon>
        <taxon>Coptotermes</taxon>
    </lineage>
</organism>
<evidence type="ECO:0000259" key="2">
    <source>
        <dbReference type="Pfam" id="PF03184"/>
    </source>
</evidence>
<dbReference type="InterPro" id="IPR050863">
    <property type="entry name" value="CenT-Element_Derived"/>
</dbReference>
<accession>A0A6L2PF02</accession>
<comment type="caution">
    <text evidence="3">The sequence shown here is derived from an EMBL/GenBank/DDBJ whole genome shotgun (WGS) entry which is preliminary data.</text>
</comment>
<feature type="region of interest" description="Disordered" evidence="1">
    <location>
        <begin position="337"/>
        <end position="364"/>
    </location>
</feature>
<evidence type="ECO:0000256" key="1">
    <source>
        <dbReference type="SAM" id="MobiDB-lite"/>
    </source>
</evidence>
<dbReference type="Pfam" id="PF03184">
    <property type="entry name" value="DDE_1"/>
    <property type="match status" value="1"/>
</dbReference>
<feature type="region of interest" description="Disordered" evidence="1">
    <location>
        <begin position="285"/>
        <end position="316"/>
    </location>
</feature>
<dbReference type="PANTHER" id="PTHR19303:SF74">
    <property type="entry name" value="POGO TRANSPOSABLE ELEMENT WITH KRAB DOMAIN"/>
    <property type="match status" value="1"/>
</dbReference>
<feature type="domain" description="DDE-1" evidence="2">
    <location>
        <begin position="99"/>
        <end position="229"/>
    </location>
</feature>
<dbReference type="GO" id="GO:0009253">
    <property type="term" value="P:peptidoglycan catabolic process"/>
    <property type="evidence" value="ECO:0007669"/>
    <property type="project" value="InterPro"/>
</dbReference>
<dbReference type="SUPFAM" id="SSF55846">
    <property type="entry name" value="N-acetylmuramoyl-L-alanine amidase-like"/>
    <property type="match status" value="1"/>
</dbReference>
<dbReference type="OrthoDB" id="8058166at2759"/>
<dbReference type="GO" id="GO:0008745">
    <property type="term" value="F:N-acetylmuramoyl-L-alanine amidase activity"/>
    <property type="evidence" value="ECO:0007669"/>
    <property type="project" value="InterPro"/>
</dbReference>
<evidence type="ECO:0000313" key="3">
    <source>
        <dbReference type="EMBL" id="GFG29792.1"/>
    </source>
</evidence>
<dbReference type="InParanoid" id="A0A6L2PF02"/>
<reference evidence="4" key="1">
    <citation type="submission" date="2020-01" db="EMBL/GenBank/DDBJ databases">
        <title>Draft genome sequence of the Termite Coptotermes fromosanus.</title>
        <authorList>
            <person name="Itakura S."/>
            <person name="Yosikawa Y."/>
            <person name="Umezawa K."/>
        </authorList>
    </citation>
    <scope>NUCLEOTIDE SEQUENCE [LARGE SCALE GENOMIC DNA]</scope>
</reference>
<dbReference type="InterPro" id="IPR036505">
    <property type="entry name" value="Amidase/PGRP_sf"/>
</dbReference>
<proteinExistence type="predicted"/>